<proteinExistence type="predicted"/>
<organism evidence="3 4">
    <name type="scientific">Paenibacillus radicis</name>
    <name type="common">ex Xue et al. 2023</name>
    <dbReference type="NCBI Taxonomy" id="2972489"/>
    <lineage>
        <taxon>Bacteria</taxon>
        <taxon>Bacillati</taxon>
        <taxon>Bacillota</taxon>
        <taxon>Bacilli</taxon>
        <taxon>Bacillales</taxon>
        <taxon>Paenibacillaceae</taxon>
        <taxon>Paenibacillus</taxon>
    </lineage>
</organism>
<evidence type="ECO:0000313" key="4">
    <source>
        <dbReference type="Proteomes" id="UP001300012"/>
    </source>
</evidence>
<keyword evidence="4" id="KW-1185">Reference proteome</keyword>
<evidence type="ECO:0000313" key="3">
    <source>
        <dbReference type="EMBL" id="MCR8630606.1"/>
    </source>
</evidence>
<dbReference type="CDD" id="cd19087">
    <property type="entry name" value="AKR_AKR12A1_B1_C1"/>
    <property type="match status" value="1"/>
</dbReference>
<reference evidence="3 4" key="1">
    <citation type="submission" date="2022-08" db="EMBL/GenBank/DDBJ databases">
        <title>Paenibacillus endoradicis sp. nov., Paenibacillus radicibacter sp. nov and Paenibacillus pararadicis sp. nov., three cold-adapted plant growth-promoting bacteria isolated from root of Larix gmelinii in Great Khingan.</title>
        <authorList>
            <person name="Xue H."/>
        </authorList>
    </citation>
    <scope>NUCLEOTIDE SEQUENCE [LARGE SCALE GENOMIC DNA]</scope>
    <source>
        <strain evidence="3 4">N5-1-1-5</strain>
    </source>
</reference>
<protein>
    <submittedName>
        <fullName evidence="3">Aldo/keto reductase</fullName>
    </submittedName>
</protein>
<name>A0ABT1YBP4_9BACL</name>
<feature type="domain" description="NADP-dependent oxidoreductase" evidence="2">
    <location>
        <begin position="16"/>
        <end position="307"/>
    </location>
</feature>
<evidence type="ECO:0000259" key="2">
    <source>
        <dbReference type="Pfam" id="PF00248"/>
    </source>
</evidence>
<dbReference type="InterPro" id="IPR023210">
    <property type="entry name" value="NADP_OxRdtase_dom"/>
</dbReference>
<dbReference type="PANTHER" id="PTHR43364">
    <property type="entry name" value="NADH-SPECIFIC METHYLGLYOXAL REDUCTASE-RELATED"/>
    <property type="match status" value="1"/>
</dbReference>
<evidence type="ECO:0000256" key="1">
    <source>
        <dbReference type="ARBA" id="ARBA00023002"/>
    </source>
</evidence>
<comment type="caution">
    <text evidence="3">The sequence shown here is derived from an EMBL/GenBank/DDBJ whole genome shotgun (WGS) entry which is preliminary data.</text>
</comment>
<dbReference type="Proteomes" id="UP001300012">
    <property type="component" value="Unassembled WGS sequence"/>
</dbReference>
<dbReference type="InterPro" id="IPR036812">
    <property type="entry name" value="NAD(P)_OxRdtase_dom_sf"/>
</dbReference>
<sequence length="327" mass="36492">MKYRTVGKTGIQVSNLCFGTMSFGGNADEETSKAMFKRCREAGINFFDTANVYSGGRAEEILGTCLADCRDEMVLATKLYYPMGADINAKGLSRHHIMLEVDNSLRRLKTDRIDFYFVHMFDELTPMEESLRALDDLQSQGKILYPAVSNWAAWQIAMALGISAKEQLARFELIQPMYNLVKRQAEVEILPLAASQQMGVISYSPLGAGLLTGKYGVNKRPEQGRLVEEKRYTDRYTDSMNFVVADRFHSYAAQHGIHPATLAVAWVMSNPAITAPIIGARNIDQLEYSLAALNVDMTPEWRDEISSLSVTPAPATDRGETLLPIWT</sequence>
<accession>A0ABT1YBP4</accession>
<dbReference type="Gene3D" id="3.20.20.100">
    <property type="entry name" value="NADP-dependent oxidoreductase domain"/>
    <property type="match status" value="1"/>
</dbReference>
<dbReference type="PANTHER" id="PTHR43364:SF4">
    <property type="entry name" value="NAD(P)-LINKED OXIDOREDUCTASE SUPERFAMILY PROTEIN"/>
    <property type="match status" value="1"/>
</dbReference>
<dbReference type="RefSeq" id="WP_258212222.1">
    <property type="nucleotide sequence ID" value="NZ_JANQBD010000003.1"/>
</dbReference>
<dbReference type="InterPro" id="IPR050523">
    <property type="entry name" value="AKR_Detox_Biosynth"/>
</dbReference>
<gene>
    <name evidence="3" type="ORF">NV381_05255</name>
</gene>
<dbReference type="EMBL" id="JANQBD010000003">
    <property type="protein sequence ID" value="MCR8630606.1"/>
    <property type="molecule type" value="Genomic_DNA"/>
</dbReference>
<dbReference type="SUPFAM" id="SSF51430">
    <property type="entry name" value="NAD(P)-linked oxidoreductase"/>
    <property type="match status" value="1"/>
</dbReference>
<dbReference type="Pfam" id="PF00248">
    <property type="entry name" value="Aldo_ket_red"/>
    <property type="match status" value="1"/>
</dbReference>
<keyword evidence="1" id="KW-0560">Oxidoreductase</keyword>